<dbReference type="SMART" id="SM00369">
    <property type="entry name" value="LRR_TYP"/>
    <property type="match status" value="10"/>
</dbReference>
<sequence length="606" mass="68961">MKLLLLLCFVVLSQNKETPDCDKNMDFHEETGYGYDTICKSLSNANINLLEDIVISNEYSLVIQDSVLEGFNSSLFGNIANIKKLEIVNSKFTMEGKDMVFEKLKLLKQLSVRQTKFQASAKTFFGLASLRELELDGNDLDYVEVGAFGSIEDLRVLKITNNHLKHIRDLPLCEIKNLNILNLKKNLIPTLKYYSFSCNKHRETIGLSLNDDKLDVGIRGETYMNTSETFTNIVSVNFNYNKITEIGFALADLKGLRDLEFEGNLLEIIRADSFEPLNKIEKLNFKNNRIRIIEDQVLFNKPYLTKLNLAGNQISRINLNSTTSLEYLNLANNKLVLASLSILSNLKSLKELIISDNHISEVLPNEFRNFTSLVKLDVSGNKLVLRDESFSDLYSLLDLNLSRNSIKTLPSHVFQQSLQLKSIDLSHNVIYKFPELVFSNLTDLETLNLSYNKIVSLPYVLFKNLVNLNVLDVAGNRLKSLQYDLMIDNLPSLSLINFKHNSLSCQFLSKIISFIKKKNISYTITEKFQYDKENVEGISCEEEDDDPPKGDIKPHPLKSESSGTSTWAVLLIVGAVMGVLGFGTFKLAMFVRRRRYTNDQFELIHS</sequence>
<accession>A0A9P0FAR6</accession>
<organism evidence="6 7">
    <name type="scientific">Brassicogethes aeneus</name>
    <name type="common">Rape pollen beetle</name>
    <name type="synonym">Meligethes aeneus</name>
    <dbReference type="NCBI Taxonomy" id="1431903"/>
    <lineage>
        <taxon>Eukaryota</taxon>
        <taxon>Metazoa</taxon>
        <taxon>Ecdysozoa</taxon>
        <taxon>Arthropoda</taxon>
        <taxon>Hexapoda</taxon>
        <taxon>Insecta</taxon>
        <taxon>Pterygota</taxon>
        <taxon>Neoptera</taxon>
        <taxon>Endopterygota</taxon>
        <taxon>Coleoptera</taxon>
        <taxon>Polyphaga</taxon>
        <taxon>Cucujiformia</taxon>
        <taxon>Nitidulidae</taxon>
        <taxon>Meligethinae</taxon>
        <taxon>Brassicogethes</taxon>
    </lineage>
</organism>
<evidence type="ECO:0000256" key="4">
    <source>
        <dbReference type="SAM" id="Phobius"/>
    </source>
</evidence>
<feature type="chain" id="PRO_5040319559" evidence="5">
    <location>
        <begin position="16"/>
        <end position="606"/>
    </location>
</feature>
<keyword evidence="5" id="KW-0732">Signal</keyword>
<dbReference type="PANTHER" id="PTHR45712">
    <property type="entry name" value="AGAP008170-PA"/>
    <property type="match status" value="1"/>
</dbReference>
<evidence type="ECO:0000256" key="2">
    <source>
        <dbReference type="ARBA" id="ARBA00022737"/>
    </source>
</evidence>
<gene>
    <name evidence="6" type="ORF">MELIAE_LOCUS1732</name>
</gene>
<dbReference type="Pfam" id="PF13855">
    <property type="entry name" value="LRR_8"/>
    <property type="match status" value="3"/>
</dbReference>
<feature type="region of interest" description="Disordered" evidence="3">
    <location>
        <begin position="539"/>
        <end position="562"/>
    </location>
</feature>
<proteinExistence type="predicted"/>
<dbReference type="PANTHER" id="PTHR45712:SF22">
    <property type="entry name" value="INSULIN-LIKE GROWTH FACTOR-BINDING PROTEIN COMPLEX ACID LABILE SUBUNIT"/>
    <property type="match status" value="1"/>
</dbReference>
<dbReference type="InterPro" id="IPR001611">
    <property type="entry name" value="Leu-rich_rpt"/>
</dbReference>
<dbReference type="AlphaFoldDB" id="A0A9P0FAR6"/>
<evidence type="ECO:0000313" key="7">
    <source>
        <dbReference type="Proteomes" id="UP001154078"/>
    </source>
</evidence>
<dbReference type="Gene3D" id="3.80.10.10">
    <property type="entry name" value="Ribonuclease Inhibitor"/>
    <property type="match status" value="3"/>
</dbReference>
<keyword evidence="2" id="KW-0677">Repeat</keyword>
<dbReference type="OrthoDB" id="676979at2759"/>
<dbReference type="PROSITE" id="PS51450">
    <property type="entry name" value="LRR"/>
    <property type="match status" value="5"/>
</dbReference>
<dbReference type="InterPro" id="IPR003591">
    <property type="entry name" value="Leu-rich_rpt_typical-subtyp"/>
</dbReference>
<dbReference type="EMBL" id="OV121132">
    <property type="protein sequence ID" value="CAH0547818.1"/>
    <property type="molecule type" value="Genomic_DNA"/>
</dbReference>
<keyword evidence="4" id="KW-0472">Membrane</keyword>
<keyword evidence="4" id="KW-1133">Transmembrane helix</keyword>
<dbReference type="InterPro" id="IPR032675">
    <property type="entry name" value="LRR_dom_sf"/>
</dbReference>
<evidence type="ECO:0000256" key="3">
    <source>
        <dbReference type="SAM" id="MobiDB-lite"/>
    </source>
</evidence>
<dbReference type="Proteomes" id="UP001154078">
    <property type="component" value="Chromosome 1"/>
</dbReference>
<evidence type="ECO:0000256" key="1">
    <source>
        <dbReference type="ARBA" id="ARBA00022614"/>
    </source>
</evidence>
<reference evidence="6" key="1">
    <citation type="submission" date="2021-12" db="EMBL/GenBank/DDBJ databases">
        <authorList>
            <person name="King R."/>
        </authorList>
    </citation>
    <scope>NUCLEOTIDE SEQUENCE</scope>
</reference>
<keyword evidence="4" id="KW-0812">Transmembrane</keyword>
<dbReference type="SUPFAM" id="SSF52058">
    <property type="entry name" value="L domain-like"/>
    <property type="match status" value="2"/>
</dbReference>
<dbReference type="InterPro" id="IPR050333">
    <property type="entry name" value="SLRP"/>
</dbReference>
<name>A0A9P0FAR6_BRAAE</name>
<keyword evidence="7" id="KW-1185">Reference proteome</keyword>
<evidence type="ECO:0000256" key="5">
    <source>
        <dbReference type="SAM" id="SignalP"/>
    </source>
</evidence>
<keyword evidence="1" id="KW-0433">Leucine-rich repeat</keyword>
<evidence type="ECO:0000313" key="6">
    <source>
        <dbReference type="EMBL" id="CAH0547818.1"/>
    </source>
</evidence>
<feature type="compositionally biased region" description="Basic and acidic residues" evidence="3">
    <location>
        <begin position="547"/>
        <end position="558"/>
    </location>
</feature>
<protein>
    <submittedName>
        <fullName evidence="6">Uncharacterized protein</fullName>
    </submittedName>
</protein>
<feature type="signal peptide" evidence="5">
    <location>
        <begin position="1"/>
        <end position="15"/>
    </location>
</feature>
<feature type="transmembrane region" description="Helical" evidence="4">
    <location>
        <begin position="567"/>
        <end position="585"/>
    </location>
</feature>